<keyword evidence="7" id="KW-0503">Monooxygenase</keyword>
<keyword evidence="6" id="KW-0408">Iron</keyword>
<dbReference type="PANTHER" id="PTHR46696:SF5">
    <property type="entry name" value="CYTOCHROME P450 BJ-1"/>
    <property type="match status" value="1"/>
</dbReference>
<protein>
    <submittedName>
        <fullName evidence="8">Cytochrome P450</fullName>
    </submittedName>
</protein>
<reference evidence="8" key="1">
    <citation type="submission" date="2021-01" db="EMBL/GenBank/DDBJ databases">
        <title>Whole genome shotgun sequence of Planotetraspora thailandica NBRC 104271.</title>
        <authorList>
            <person name="Komaki H."/>
            <person name="Tamura T."/>
        </authorList>
    </citation>
    <scope>NUCLEOTIDE SEQUENCE</scope>
    <source>
        <strain evidence="8">NBRC 104271</strain>
    </source>
</reference>
<dbReference type="EMBL" id="BOOR01000038">
    <property type="protein sequence ID" value="GII56649.1"/>
    <property type="molecule type" value="Genomic_DNA"/>
</dbReference>
<dbReference type="InterPro" id="IPR002397">
    <property type="entry name" value="Cyt_P450_B"/>
</dbReference>
<evidence type="ECO:0000256" key="1">
    <source>
        <dbReference type="ARBA" id="ARBA00001971"/>
    </source>
</evidence>
<keyword evidence="5" id="KW-0560">Oxidoreductase</keyword>
<comment type="cofactor">
    <cofactor evidence="1">
        <name>heme</name>
        <dbReference type="ChEBI" id="CHEBI:30413"/>
    </cofactor>
</comment>
<accession>A0A8J3V2Q5</accession>
<evidence type="ECO:0000256" key="6">
    <source>
        <dbReference type="ARBA" id="ARBA00023004"/>
    </source>
</evidence>
<evidence type="ECO:0000256" key="2">
    <source>
        <dbReference type="ARBA" id="ARBA00010617"/>
    </source>
</evidence>
<dbReference type="GO" id="GO:0005506">
    <property type="term" value="F:iron ion binding"/>
    <property type="evidence" value="ECO:0007669"/>
    <property type="project" value="InterPro"/>
</dbReference>
<keyword evidence="4" id="KW-0479">Metal-binding</keyword>
<dbReference type="GO" id="GO:0004497">
    <property type="term" value="F:monooxygenase activity"/>
    <property type="evidence" value="ECO:0007669"/>
    <property type="project" value="UniProtKB-KW"/>
</dbReference>
<dbReference type="AlphaFoldDB" id="A0A8J3V2Q5"/>
<dbReference type="GO" id="GO:0020037">
    <property type="term" value="F:heme binding"/>
    <property type="evidence" value="ECO:0007669"/>
    <property type="project" value="InterPro"/>
</dbReference>
<evidence type="ECO:0000256" key="7">
    <source>
        <dbReference type="ARBA" id="ARBA00023033"/>
    </source>
</evidence>
<comment type="similarity">
    <text evidence="2">Belongs to the cytochrome P450 family.</text>
</comment>
<keyword evidence="3" id="KW-0349">Heme</keyword>
<organism evidence="8 9">
    <name type="scientific">Planotetraspora thailandica</name>
    <dbReference type="NCBI Taxonomy" id="487172"/>
    <lineage>
        <taxon>Bacteria</taxon>
        <taxon>Bacillati</taxon>
        <taxon>Actinomycetota</taxon>
        <taxon>Actinomycetes</taxon>
        <taxon>Streptosporangiales</taxon>
        <taxon>Streptosporangiaceae</taxon>
        <taxon>Planotetraspora</taxon>
    </lineage>
</organism>
<evidence type="ECO:0000313" key="8">
    <source>
        <dbReference type="EMBL" id="GII56649.1"/>
    </source>
</evidence>
<dbReference type="SUPFAM" id="SSF48264">
    <property type="entry name" value="Cytochrome P450"/>
    <property type="match status" value="1"/>
</dbReference>
<dbReference type="Proteomes" id="UP000605992">
    <property type="component" value="Unassembled WGS sequence"/>
</dbReference>
<dbReference type="PRINTS" id="PR00359">
    <property type="entry name" value="BP450"/>
</dbReference>
<gene>
    <name evidence="8" type="ORF">Pth03_50380</name>
</gene>
<dbReference type="PRINTS" id="PR00385">
    <property type="entry name" value="P450"/>
</dbReference>
<dbReference type="RefSeq" id="WP_203946796.1">
    <property type="nucleotide sequence ID" value="NZ_BOOR01000038.1"/>
</dbReference>
<dbReference type="GO" id="GO:0016705">
    <property type="term" value="F:oxidoreductase activity, acting on paired donors, with incorporation or reduction of molecular oxygen"/>
    <property type="evidence" value="ECO:0007669"/>
    <property type="project" value="InterPro"/>
</dbReference>
<evidence type="ECO:0000256" key="3">
    <source>
        <dbReference type="ARBA" id="ARBA00022617"/>
    </source>
</evidence>
<keyword evidence="9" id="KW-1185">Reference proteome</keyword>
<evidence type="ECO:0000256" key="4">
    <source>
        <dbReference type="ARBA" id="ARBA00022723"/>
    </source>
</evidence>
<dbReference type="Pfam" id="PF00067">
    <property type="entry name" value="p450"/>
    <property type="match status" value="1"/>
</dbReference>
<dbReference type="PANTHER" id="PTHR46696">
    <property type="entry name" value="P450, PUTATIVE (EUROFUNG)-RELATED"/>
    <property type="match status" value="1"/>
</dbReference>
<evidence type="ECO:0000313" key="9">
    <source>
        <dbReference type="Proteomes" id="UP000605992"/>
    </source>
</evidence>
<dbReference type="CDD" id="cd11031">
    <property type="entry name" value="Cyp158A-like"/>
    <property type="match status" value="1"/>
</dbReference>
<dbReference type="InterPro" id="IPR036396">
    <property type="entry name" value="Cyt_P450_sf"/>
</dbReference>
<proteinExistence type="inferred from homology"/>
<dbReference type="Gene3D" id="1.10.630.10">
    <property type="entry name" value="Cytochrome P450"/>
    <property type="match status" value="1"/>
</dbReference>
<evidence type="ECO:0000256" key="5">
    <source>
        <dbReference type="ARBA" id="ARBA00023002"/>
    </source>
</evidence>
<name>A0A8J3V2Q5_9ACTN</name>
<dbReference type="FunFam" id="1.10.630.10:FF:000018">
    <property type="entry name" value="Cytochrome P450 monooxygenase"/>
    <property type="match status" value="1"/>
</dbReference>
<dbReference type="InterPro" id="IPR001128">
    <property type="entry name" value="Cyt_P450"/>
</dbReference>
<sequence length="391" mass="42995">MTELRQLPFDRADALGISPAFGELRAEEPVARVLTRTGDQAWLVTGYDEIRQVFADERFGRSHPTPESAPRLSKSVMLGGPVGDYAGERHLHQGMRRLLAPAFSARRMRNLGDRVRVLVAGLMDDMEKAGPPADLHEALSVPLPMQVICELLGVPYEDRDMFRALADTMSDLEDEESAAAAQAEMRAYTYAIVEAKRANPEEDVYSDLAAADLPEDEIARMAAGLLFAGHETTVNQIDFGVLLFMRNPEQRDALMRDPSLVPAAVEEIMRVAAPSEHGVLRYAREDIAVGGVTIRAGDAVMLATMAANRDERVYPDPERFDIGREAAEPHVGFGYAIHYCLGASLARVELQAVFGSIFQRFPGLRLAVPYEELKPRADRLTGGLPGLPVAW</sequence>
<comment type="caution">
    <text evidence="8">The sequence shown here is derived from an EMBL/GenBank/DDBJ whole genome shotgun (WGS) entry which is preliminary data.</text>
</comment>